<keyword evidence="2" id="KW-0812">Transmembrane</keyword>
<proteinExistence type="predicted"/>
<keyword evidence="2" id="KW-1133">Transmembrane helix</keyword>
<feature type="region of interest" description="Disordered" evidence="1">
    <location>
        <begin position="56"/>
        <end position="78"/>
    </location>
</feature>
<evidence type="ECO:0000259" key="3">
    <source>
        <dbReference type="Pfam" id="PF13240"/>
    </source>
</evidence>
<feature type="transmembrane region" description="Helical" evidence="2">
    <location>
        <begin position="192"/>
        <end position="219"/>
    </location>
</feature>
<dbReference type="EMBL" id="BIFR01000002">
    <property type="protein sequence ID" value="GCE15938.1"/>
    <property type="molecule type" value="Genomic_DNA"/>
</dbReference>
<evidence type="ECO:0000313" key="4">
    <source>
        <dbReference type="EMBL" id="GCE15938.1"/>
    </source>
</evidence>
<evidence type="ECO:0000256" key="2">
    <source>
        <dbReference type="SAM" id="Phobius"/>
    </source>
</evidence>
<keyword evidence="2" id="KW-0472">Membrane</keyword>
<dbReference type="InterPro" id="IPR026870">
    <property type="entry name" value="Zinc_ribbon_dom"/>
</dbReference>
<accession>A0A402AA14</accession>
<evidence type="ECO:0000256" key="1">
    <source>
        <dbReference type="SAM" id="MobiDB-lite"/>
    </source>
</evidence>
<dbReference type="RefSeq" id="WP_126583338.1">
    <property type="nucleotide sequence ID" value="NZ_BIFR01000002.1"/>
</dbReference>
<feature type="domain" description="Zinc-ribbon" evidence="3">
    <location>
        <begin position="4"/>
        <end position="26"/>
    </location>
</feature>
<reference evidence="5" key="1">
    <citation type="submission" date="2018-12" db="EMBL/GenBank/DDBJ databases">
        <title>Tengunoibacter tsumagoiensis gen. nov., sp. nov., Dictyobacter kobayashii sp. nov., D. alpinus sp. nov., and D. joshuensis sp. nov. and description of Dictyobacteraceae fam. nov. within the order Ktedonobacterales isolated from Tengu-no-mugimeshi.</title>
        <authorList>
            <person name="Wang C.M."/>
            <person name="Zheng Y."/>
            <person name="Sakai Y."/>
            <person name="Toyoda A."/>
            <person name="Minakuchi Y."/>
            <person name="Abe K."/>
            <person name="Yokota A."/>
            <person name="Yabe S."/>
        </authorList>
    </citation>
    <scope>NUCLEOTIDE SEQUENCE [LARGE SCALE GENOMIC DNA]</scope>
    <source>
        <strain evidence="5">Uno3</strain>
    </source>
</reference>
<evidence type="ECO:0000313" key="5">
    <source>
        <dbReference type="Proteomes" id="UP000287352"/>
    </source>
</evidence>
<sequence>MPLYCQQCSQENLDGTVFCKQCGTRLPVSANNGPQNAFTYSSPNPDAQYSFPPPAGQFRPGQQTGIQQQPAPGLANQHPTASLSLTELGIRRAFAGHGHVIQHQSWLLPGASAQLNETIKTVNLLFSQTGMAPELQQITERLKDQSLITEEREFIRLKRKLPTIFVYATSAGRDLYISRATVVKPAISTLRIIIAALCGLASLPAVFLVFGIFSLLFVGSASTNGNTSSQYGNTSSFTSLAPLFVIPFIFLAIVTNPFFMIILVGIARSIRSWVLEKDFWELLRPNRLSEFQRDDIALLEQVTDDVIRSSLKQLNLDADKIVPPSQGYQAPSQIRRFI</sequence>
<dbReference type="AlphaFoldDB" id="A0A402AA14"/>
<feature type="transmembrane region" description="Helical" evidence="2">
    <location>
        <begin position="239"/>
        <end position="267"/>
    </location>
</feature>
<comment type="caution">
    <text evidence="4">The sequence shown here is derived from an EMBL/GenBank/DDBJ whole genome shotgun (WGS) entry which is preliminary data.</text>
</comment>
<keyword evidence="5" id="KW-1185">Reference proteome</keyword>
<gene>
    <name evidence="4" type="ORF">KTT_57970</name>
</gene>
<name>A0A402AA14_9CHLR</name>
<dbReference type="Pfam" id="PF13240">
    <property type="entry name" value="Zn_Ribbon_1"/>
    <property type="match status" value="1"/>
</dbReference>
<protein>
    <recommendedName>
        <fullName evidence="3">Zinc-ribbon domain-containing protein</fullName>
    </recommendedName>
</protein>
<dbReference type="Proteomes" id="UP000287352">
    <property type="component" value="Unassembled WGS sequence"/>
</dbReference>
<organism evidence="4 5">
    <name type="scientific">Tengunoibacter tsumagoiensis</name>
    <dbReference type="NCBI Taxonomy" id="2014871"/>
    <lineage>
        <taxon>Bacteria</taxon>
        <taxon>Bacillati</taxon>
        <taxon>Chloroflexota</taxon>
        <taxon>Ktedonobacteria</taxon>
        <taxon>Ktedonobacterales</taxon>
        <taxon>Dictyobacteraceae</taxon>
        <taxon>Tengunoibacter</taxon>
    </lineage>
</organism>
<feature type="compositionally biased region" description="Polar residues" evidence="1">
    <location>
        <begin position="60"/>
        <end position="70"/>
    </location>
</feature>